<dbReference type="GO" id="GO:0006338">
    <property type="term" value="P:chromatin remodeling"/>
    <property type="evidence" value="ECO:0007669"/>
    <property type="project" value="InterPro"/>
</dbReference>
<feature type="region of interest" description="Disordered" evidence="6">
    <location>
        <begin position="265"/>
        <end position="284"/>
    </location>
</feature>
<feature type="compositionally biased region" description="Polar residues" evidence="6">
    <location>
        <begin position="8"/>
        <end position="17"/>
    </location>
</feature>
<comment type="similarity">
    <text evidence="2">Belongs to the SNF5 family.</text>
</comment>
<dbReference type="InterPro" id="IPR006939">
    <property type="entry name" value="SNF5"/>
</dbReference>
<dbReference type="EMBL" id="PQIB02000009">
    <property type="protein sequence ID" value="RLN00015.1"/>
    <property type="molecule type" value="Genomic_DNA"/>
</dbReference>
<dbReference type="OrthoDB" id="515064at2759"/>
<dbReference type="Proteomes" id="UP000275267">
    <property type="component" value="Unassembled WGS sequence"/>
</dbReference>
<proteinExistence type="inferred from homology"/>
<keyword evidence="8" id="KW-1185">Reference proteome</keyword>
<dbReference type="GO" id="GO:0000228">
    <property type="term" value="C:nuclear chromosome"/>
    <property type="evidence" value="ECO:0007669"/>
    <property type="project" value="InterPro"/>
</dbReference>
<evidence type="ECO:0000256" key="4">
    <source>
        <dbReference type="ARBA" id="ARBA00023163"/>
    </source>
</evidence>
<evidence type="ECO:0000256" key="1">
    <source>
        <dbReference type="ARBA" id="ARBA00004123"/>
    </source>
</evidence>
<evidence type="ECO:0000256" key="5">
    <source>
        <dbReference type="ARBA" id="ARBA00023242"/>
    </source>
</evidence>
<dbReference type="STRING" id="4540.A0A3L6RDM6"/>
<evidence type="ECO:0000256" key="2">
    <source>
        <dbReference type="ARBA" id="ARBA00010239"/>
    </source>
</evidence>
<keyword evidence="4" id="KW-0804">Transcription</keyword>
<feature type="region of interest" description="Disordered" evidence="6">
    <location>
        <begin position="299"/>
        <end position="327"/>
    </location>
</feature>
<comment type="subcellular location">
    <subcellularLocation>
        <location evidence="1">Nucleus</location>
    </subcellularLocation>
</comment>
<evidence type="ECO:0000313" key="7">
    <source>
        <dbReference type="EMBL" id="RLN00015.1"/>
    </source>
</evidence>
<comment type="caution">
    <text evidence="7">The sequence shown here is derived from an EMBL/GenBank/DDBJ whole genome shotgun (WGS) entry which is preliminary data.</text>
</comment>
<dbReference type="AlphaFoldDB" id="A0A3L6RDM6"/>
<organism evidence="7 8">
    <name type="scientific">Panicum miliaceum</name>
    <name type="common">Proso millet</name>
    <name type="synonym">Broomcorn millet</name>
    <dbReference type="NCBI Taxonomy" id="4540"/>
    <lineage>
        <taxon>Eukaryota</taxon>
        <taxon>Viridiplantae</taxon>
        <taxon>Streptophyta</taxon>
        <taxon>Embryophyta</taxon>
        <taxon>Tracheophyta</taxon>
        <taxon>Spermatophyta</taxon>
        <taxon>Magnoliopsida</taxon>
        <taxon>Liliopsida</taxon>
        <taxon>Poales</taxon>
        <taxon>Poaceae</taxon>
        <taxon>PACMAD clade</taxon>
        <taxon>Panicoideae</taxon>
        <taxon>Panicodae</taxon>
        <taxon>Paniceae</taxon>
        <taxon>Panicinae</taxon>
        <taxon>Panicum</taxon>
        <taxon>Panicum sect. Panicum</taxon>
    </lineage>
</organism>
<gene>
    <name evidence="7" type="ORF">C2845_PM06G07670</name>
</gene>
<evidence type="ECO:0000313" key="8">
    <source>
        <dbReference type="Proteomes" id="UP000275267"/>
    </source>
</evidence>
<keyword evidence="5" id="KW-0539">Nucleus</keyword>
<feature type="region of interest" description="Disordered" evidence="6">
    <location>
        <begin position="1"/>
        <end position="32"/>
    </location>
</feature>
<protein>
    <submittedName>
        <fullName evidence="7">Chromatin structure-remodeling complex protein BSH</fullName>
    </submittedName>
</protein>
<dbReference type="Pfam" id="PF04855">
    <property type="entry name" value="SNF5"/>
    <property type="match status" value="1"/>
</dbReference>
<name>A0A3L6RDM6_PANMI</name>
<evidence type="ECO:0000256" key="3">
    <source>
        <dbReference type="ARBA" id="ARBA00023015"/>
    </source>
</evidence>
<dbReference type="PANTHER" id="PTHR10019">
    <property type="entry name" value="SNF5"/>
    <property type="match status" value="1"/>
</dbReference>
<accession>A0A3L6RDM6</accession>
<reference evidence="8" key="1">
    <citation type="journal article" date="2019" name="Nat. Commun.">
        <title>The genome of broomcorn millet.</title>
        <authorList>
            <person name="Zou C."/>
            <person name="Miki D."/>
            <person name="Li D."/>
            <person name="Tang Q."/>
            <person name="Xiao L."/>
            <person name="Rajput S."/>
            <person name="Deng P."/>
            <person name="Jia W."/>
            <person name="Huang R."/>
            <person name="Zhang M."/>
            <person name="Sun Y."/>
            <person name="Hu J."/>
            <person name="Fu X."/>
            <person name="Schnable P.S."/>
            <person name="Li F."/>
            <person name="Zhang H."/>
            <person name="Feng B."/>
            <person name="Zhu X."/>
            <person name="Liu R."/>
            <person name="Schnable J.C."/>
            <person name="Zhu J.-K."/>
            <person name="Zhang H."/>
        </authorList>
    </citation>
    <scope>NUCLEOTIDE SEQUENCE [LARGE SCALE GENOMIC DNA]</scope>
</reference>
<sequence>MNWRPFSSRGTAAQTEEASGGHGDGGAPSHRPAARYTETKTVSLGASRPSTVNFRMPTRDNLVPIRVDLEVDGQRYRDAFTWNPRDPDSEIISFAKRTAKDLKLSANFVPQMLQSIQGQLAEFRSYEGQEMQIKEKIVPLKIDLRVNNTVIRDQFLWDIGNLDSDPEEFARTLCDDLNITDPEVGPAIAVSIREQLYEIASQSVSVMREKQLSKKGRRAPEFSSNSKAVNNAVDLFKYFGSKGSVIRKRKEWYLYEPVVDVVANEEDGKEEPPNNSSSRVRVAGRHCAGAGARAGWSALSSEYEKGGRSPSPSPSQKPRGINSRGAA</sequence>
<evidence type="ECO:0000256" key="6">
    <source>
        <dbReference type="SAM" id="MobiDB-lite"/>
    </source>
</evidence>
<keyword evidence="3" id="KW-0805">Transcription regulation</keyword>